<name>F0UJY1_AJEC8</name>
<dbReference type="EMBL" id="CP069106">
    <property type="protein sequence ID" value="QSS56461.1"/>
    <property type="molecule type" value="Genomic_DNA"/>
</dbReference>
<evidence type="ECO:0000256" key="1">
    <source>
        <dbReference type="SAM" id="MobiDB-lite"/>
    </source>
</evidence>
<keyword evidence="2" id="KW-0472">Membrane</keyword>
<dbReference type="Proteomes" id="UP000663419">
    <property type="component" value="Chromosome 5"/>
</dbReference>
<dbReference type="AlphaFoldDB" id="F0UJY1"/>
<reference evidence="5" key="1">
    <citation type="submission" date="2008-07" db="EMBL/GenBank/DDBJ databases">
        <title>Annotation of Ajellomyces capsulatus strain H88.</title>
        <authorList>
            <person name="Champion M."/>
            <person name="Cuomo C."/>
            <person name="Ma L.-J."/>
            <person name="Henn M.R."/>
            <person name="Sil A."/>
            <person name="Goldman B."/>
            <person name="Young S.K."/>
            <person name="Kodira C.D."/>
            <person name="Zeng Q."/>
            <person name="Koehrsen M."/>
            <person name="Alvarado L."/>
            <person name="Berlin A."/>
            <person name="Borenstein D."/>
            <person name="Chen Z."/>
            <person name="Engels R."/>
            <person name="Freedman E."/>
            <person name="Gellesch M."/>
            <person name="Goldberg J."/>
            <person name="Griggs A."/>
            <person name="Gujja S."/>
            <person name="Heiman D."/>
            <person name="Hepburn T."/>
            <person name="Howarth C."/>
            <person name="Jen D."/>
            <person name="Larson L."/>
            <person name="Lewis B."/>
            <person name="Mehta T."/>
            <person name="Park D."/>
            <person name="Pearson M."/>
            <person name="Roberts A."/>
            <person name="Saif S."/>
            <person name="Shea T."/>
            <person name="Shenoy N."/>
            <person name="Sisk P."/>
            <person name="Stolte C."/>
            <person name="Sykes S."/>
            <person name="Walk T."/>
            <person name="White J."/>
            <person name="Yandava C."/>
            <person name="Klein B."/>
            <person name="McEwen J.G."/>
            <person name="Puccia R."/>
            <person name="Goldman G.H."/>
            <person name="Felipe M.S."/>
            <person name="Nino-Vega G."/>
            <person name="San-Blas G."/>
            <person name="Taylor J."/>
            <person name="Mendoza L."/>
            <person name="Galagan J."/>
            <person name="Nusbaum C."/>
            <person name="Birren B."/>
        </authorList>
    </citation>
    <scope>NUCLEOTIDE SEQUENCE [LARGE SCALE GENOMIC DNA]</scope>
    <source>
        <strain evidence="5">H88</strain>
    </source>
</reference>
<gene>
    <name evidence="3" type="ORF">HCEG_05036</name>
    <name evidence="4" type="ORF">I7I53_04679</name>
</gene>
<keyword evidence="2" id="KW-0812">Transmembrane</keyword>
<sequence length="357" mass="39996">MERFTSLSRQQETPGTVRCDNGFCNRARSLFRGTSSIGAQNVGSAASNARAPRMWLSLFSDERIGRPRRRQSDHTVGYRRTQPLDPSSIEMAEAGLSGRHFQTQAHVNDSHHNLSQTIAGATPDHFGARARRKYDNRLKQGRFCGGPGMRSKEARKKLVDCALASSLILILFIIYLSLSLSNIVQTREFHIVLILALTVFVIYFCHSFILFFMLSWRTSPTTPLPPAAPKAVSTLEYALPDEPIPVILARDEEIMMEDSNNRNGGSKHLGGLAPLPPAYGLWRDSVKINPNLVHWQRRDPTNSHGRGTGNDNVHEALNRPPSYDGDLHRVIDEQPQLRLHVPDGLDIQPGELLEQKR</sequence>
<evidence type="ECO:0000256" key="2">
    <source>
        <dbReference type="SAM" id="Phobius"/>
    </source>
</evidence>
<protein>
    <submittedName>
        <fullName evidence="3">Uncharacterized protein</fullName>
    </submittedName>
</protein>
<dbReference type="Proteomes" id="UP000008142">
    <property type="component" value="Unassembled WGS sequence"/>
</dbReference>
<feature type="region of interest" description="Disordered" evidence="1">
    <location>
        <begin position="296"/>
        <end position="324"/>
    </location>
</feature>
<reference evidence="4" key="2">
    <citation type="submission" date="2021-01" db="EMBL/GenBank/DDBJ databases">
        <title>Chromosome-level genome assembly of a human fungal pathogen reveals clustering of transcriptionally co-regulated genes.</title>
        <authorList>
            <person name="Voorhies M."/>
            <person name="Cohen S."/>
            <person name="Shea T.P."/>
            <person name="Petrus S."/>
            <person name="Munoz J.F."/>
            <person name="Poplawski S."/>
            <person name="Goldman W.E."/>
            <person name="Michael T."/>
            <person name="Cuomo C.A."/>
            <person name="Sil A."/>
            <person name="Beyhan S."/>
        </authorList>
    </citation>
    <scope>NUCLEOTIDE SEQUENCE</scope>
    <source>
        <strain evidence="4">H88</strain>
    </source>
</reference>
<dbReference type="VEuPathDB" id="FungiDB:I7I53_04679"/>
<evidence type="ECO:0000313" key="3">
    <source>
        <dbReference type="EMBL" id="EGC45821.1"/>
    </source>
</evidence>
<proteinExistence type="predicted"/>
<feature type="transmembrane region" description="Helical" evidence="2">
    <location>
        <begin position="190"/>
        <end position="214"/>
    </location>
</feature>
<keyword evidence="2" id="KW-1133">Transmembrane helix</keyword>
<evidence type="ECO:0000313" key="5">
    <source>
        <dbReference type="Proteomes" id="UP000008142"/>
    </source>
</evidence>
<dbReference type="EMBL" id="DS990639">
    <property type="protein sequence ID" value="EGC45821.1"/>
    <property type="molecule type" value="Genomic_DNA"/>
</dbReference>
<feature type="transmembrane region" description="Helical" evidence="2">
    <location>
        <begin position="158"/>
        <end position="178"/>
    </location>
</feature>
<organism evidence="5">
    <name type="scientific">Ajellomyces capsulatus (strain H88)</name>
    <name type="common">Darling's disease fungus</name>
    <name type="synonym">Histoplasma capsulatum</name>
    <dbReference type="NCBI Taxonomy" id="544711"/>
    <lineage>
        <taxon>Eukaryota</taxon>
        <taxon>Fungi</taxon>
        <taxon>Dikarya</taxon>
        <taxon>Ascomycota</taxon>
        <taxon>Pezizomycotina</taxon>
        <taxon>Eurotiomycetes</taxon>
        <taxon>Eurotiomycetidae</taxon>
        <taxon>Onygenales</taxon>
        <taxon>Ajellomycetaceae</taxon>
        <taxon>Histoplasma</taxon>
    </lineage>
</organism>
<dbReference type="OrthoDB" id="5417811at2759"/>
<accession>F0UJY1</accession>
<feature type="compositionally biased region" description="Polar residues" evidence="1">
    <location>
        <begin position="302"/>
        <end position="311"/>
    </location>
</feature>
<dbReference type="HOGENOM" id="CLU_032674_1_1_1"/>
<dbReference type="OMA" id="IMMEDSN"/>
<evidence type="ECO:0000313" key="4">
    <source>
        <dbReference type="EMBL" id="QSS56461.1"/>
    </source>
</evidence>